<accession>A0A9I9EJM0</accession>
<name>A0A9I9EJM0_CUCME</name>
<dbReference type="Gramene" id="MELO3C034702.2.1">
    <property type="protein sequence ID" value="MELO3C034702.2.1"/>
    <property type="gene ID" value="MELO3C034702.2"/>
</dbReference>
<protein>
    <submittedName>
        <fullName evidence="2">Uncharacterized protein</fullName>
    </submittedName>
</protein>
<feature type="region of interest" description="Disordered" evidence="1">
    <location>
        <begin position="81"/>
        <end position="100"/>
    </location>
</feature>
<evidence type="ECO:0000313" key="2">
    <source>
        <dbReference type="EnsemblPlants" id="MELO3C034702.2.1"/>
    </source>
</evidence>
<sequence length="100" mass="11973">MLNLFFNQLQQDVKSGFVRRLCYIFQNMREDNEEQIWIIDLSCLRLLRLCLSSNQTHEHVVRTLPRESQYIDKITKYKVHNNSRGWGSPTLRLSPAQYKT</sequence>
<proteinExistence type="predicted"/>
<dbReference type="EnsemblPlants" id="MELO3C034702.2.1">
    <property type="protein sequence ID" value="MELO3C034702.2.1"/>
    <property type="gene ID" value="MELO3C034702.2"/>
</dbReference>
<organism evidence="2">
    <name type="scientific">Cucumis melo</name>
    <name type="common">Muskmelon</name>
    <dbReference type="NCBI Taxonomy" id="3656"/>
    <lineage>
        <taxon>Eukaryota</taxon>
        <taxon>Viridiplantae</taxon>
        <taxon>Streptophyta</taxon>
        <taxon>Embryophyta</taxon>
        <taxon>Tracheophyta</taxon>
        <taxon>Spermatophyta</taxon>
        <taxon>Magnoliopsida</taxon>
        <taxon>eudicotyledons</taxon>
        <taxon>Gunneridae</taxon>
        <taxon>Pentapetalae</taxon>
        <taxon>rosids</taxon>
        <taxon>fabids</taxon>
        <taxon>Cucurbitales</taxon>
        <taxon>Cucurbitaceae</taxon>
        <taxon>Benincaseae</taxon>
        <taxon>Cucumis</taxon>
    </lineage>
</organism>
<dbReference type="AlphaFoldDB" id="A0A9I9EJM0"/>
<evidence type="ECO:0000256" key="1">
    <source>
        <dbReference type="SAM" id="MobiDB-lite"/>
    </source>
</evidence>
<reference evidence="2" key="1">
    <citation type="submission" date="2023-03" db="UniProtKB">
        <authorList>
            <consortium name="EnsemblPlants"/>
        </authorList>
    </citation>
    <scope>IDENTIFICATION</scope>
</reference>